<name>A0ABV8FSI7_9ACTN</name>
<feature type="compositionally biased region" description="Acidic residues" evidence="1">
    <location>
        <begin position="306"/>
        <end position="326"/>
    </location>
</feature>
<evidence type="ECO:0000256" key="2">
    <source>
        <dbReference type="SAM" id="Phobius"/>
    </source>
</evidence>
<sequence length="383" mass="40715">MIRKTTPAAPVDEAMVAELKERVRVAKAVASIPDLALLDDADTNPAMTPLRTELSQKRQTSLLRQRHKAELRRQEREEFDQQMDDRGHRLVRRRELSESPARKAASLERLQRWVVGLGAAGIAGMGAASTAGVHAGLVALIGPEVANAAWGYEPAVIVLVAGGIVARSILDRSGGRMPTVVTVLEWTALATSIALSWYGSGAGAALFPVGVAVLALVMQQILAAVADANVHAPRRPRTTPDGPARMEDTPAMPAPDRVEAQQPWADAVGEEARAGLSDVEDHLRRASVVPPTEREDDGGSLAVIPPEDDDPTSATAPDEEGEDDGPDAAPPPLADAARRRSQTAAEAVRAYYADNPDTPIKRAAKDLGIDPKTVRKYRTGGAP</sequence>
<proteinExistence type="predicted"/>
<dbReference type="RefSeq" id="WP_378535387.1">
    <property type="nucleotide sequence ID" value="NZ_JBHSBH010000012.1"/>
</dbReference>
<protein>
    <recommendedName>
        <fullName evidence="5">DUF2637 domain-containing protein</fullName>
    </recommendedName>
</protein>
<feature type="region of interest" description="Disordered" evidence="1">
    <location>
        <begin position="232"/>
        <end position="383"/>
    </location>
</feature>
<keyword evidence="4" id="KW-1185">Reference proteome</keyword>
<evidence type="ECO:0000313" key="3">
    <source>
        <dbReference type="EMBL" id="MFC3997962.1"/>
    </source>
</evidence>
<reference evidence="4" key="1">
    <citation type="journal article" date="2019" name="Int. J. Syst. Evol. Microbiol.">
        <title>The Global Catalogue of Microorganisms (GCM) 10K type strain sequencing project: providing services to taxonomists for standard genome sequencing and annotation.</title>
        <authorList>
            <consortium name="The Broad Institute Genomics Platform"/>
            <consortium name="The Broad Institute Genome Sequencing Center for Infectious Disease"/>
            <person name="Wu L."/>
            <person name="Ma J."/>
        </authorList>
    </citation>
    <scope>NUCLEOTIDE SEQUENCE [LARGE SCALE GENOMIC DNA]</scope>
    <source>
        <strain evidence="4">TBRC 1826</strain>
    </source>
</reference>
<keyword evidence="2" id="KW-0472">Membrane</keyword>
<feature type="transmembrane region" description="Helical" evidence="2">
    <location>
        <begin position="149"/>
        <end position="170"/>
    </location>
</feature>
<feature type="transmembrane region" description="Helical" evidence="2">
    <location>
        <begin position="205"/>
        <end position="226"/>
    </location>
</feature>
<feature type="transmembrane region" description="Helical" evidence="2">
    <location>
        <begin position="113"/>
        <end position="137"/>
    </location>
</feature>
<dbReference type="EMBL" id="JBHSBH010000012">
    <property type="protein sequence ID" value="MFC3997962.1"/>
    <property type="molecule type" value="Genomic_DNA"/>
</dbReference>
<accession>A0ABV8FSI7</accession>
<feature type="compositionally biased region" description="Basic residues" evidence="1">
    <location>
        <begin position="374"/>
        <end position="383"/>
    </location>
</feature>
<keyword evidence="2" id="KW-1133">Transmembrane helix</keyword>
<comment type="caution">
    <text evidence="3">The sequence shown here is derived from an EMBL/GenBank/DDBJ whole genome shotgun (WGS) entry which is preliminary data.</text>
</comment>
<keyword evidence="2" id="KW-0812">Transmembrane</keyword>
<evidence type="ECO:0000313" key="4">
    <source>
        <dbReference type="Proteomes" id="UP001595847"/>
    </source>
</evidence>
<organism evidence="3 4">
    <name type="scientific">Nocardiopsis sediminis</name>
    <dbReference type="NCBI Taxonomy" id="1778267"/>
    <lineage>
        <taxon>Bacteria</taxon>
        <taxon>Bacillati</taxon>
        <taxon>Actinomycetota</taxon>
        <taxon>Actinomycetes</taxon>
        <taxon>Streptosporangiales</taxon>
        <taxon>Nocardiopsidaceae</taxon>
        <taxon>Nocardiopsis</taxon>
    </lineage>
</organism>
<evidence type="ECO:0008006" key="5">
    <source>
        <dbReference type="Google" id="ProtNLM"/>
    </source>
</evidence>
<dbReference type="Proteomes" id="UP001595847">
    <property type="component" value="Unassembled WGS sequence"/>
</dbReference>
<gene>
    <name evidence="3" type="ORF">ACFOVU_18655</name>
</gene>
<evidence type="ECO:0000256" key="1">
    <source>
        <dbReference type="SAM" id="MobiDB-lite"/>
    </source>
</evidence>
<feature type="compositionally biased region" description="Basic and acidic residues" evidence="1">
    <location>
        <begin position="359"/>
        <end position="373"/>
    </location>
</feature>
<feature type="transmembrane region" description="Helical" evidence="2">
    <location>
        <begin position="177"/>
        <end position="199"/>
    </location>
</feature>